<feature type="region of interest" description="Disordered" evidence="1">
    <location>
        <begin position="446"/>
        <end position="505"/>
    </location>
</feature>
<organism evidence="3 4">
    <name type="scientific">Amphiprion ocellaris</name>
    <name type="common">Clown anemonefish</name>
    <dbReference type="NCBI Taxonomy" id="80972"/>
    <lineage>
        <taxon>Eukaryota</taxon>
        <taxon>Metazoa</taxon>
        <taxon>Chordata</taxon>
        <taxon>Craniata</taxon>
        <taxon>Vertebrata</taxon>
        <taxon>Euteleostomi</taxon>
        <taxon>Actinopterygii</taxon>
        <taxon>Neopterygii</taxon>
        <taxon>Teleostei</taxon>
        <taxon>Neoteleostei</taxon>
        <taxon>Acanthomorphata</taxon>
        <taxon>Ovalentaria</taxon>
        <taxon>Pomacentridae</taxon>
        <taxon>Amphiprion</taxon>
    </lineage>
</organism>
<dbReference type="GeneTree" id="ENSGT00940000155667"/>
<name>A0AAQ5Z079_AMPOC</name>
<evidence type="ECO:0000313" key="3">
    <source>
        <dbReference type="Ensembl" id="ENSAOCP00000058534.1"/>
    </source>
</evidence>
<accession>A0AAQ5Z079</accession>
<dbReference type="SMART" id="SM00721">
    <property type="entry name" value="BAR"/>
    <property type="match status" value="1"/>
</dbReference>
<reference evidence="3" key="2">
    <citation type="submission" date="2025-08" db="UniProtKB">
        <authorList>
            <consortium name="Ensembl"/>
        </authorList>
    </citation>
    <scope>IDENTIFICATION</scope>
</reference>
<keyword evidence="4" id="KW-1185">Reference proteome</keyword>
<dbReference type="SUPFAM" id="SSF103657">
    <property type="entry name" value="BAR/IMD domain-like"/>
    <property type="match status" value="1"/>
</dbReference>
<dbReference type="InterPro" id="IPR027267">
    <property type="entry name" value="AH/BAR_dom_sf"/>
</dbReference>
<proteinExistence type="predicted"/>
<feature type="compositionally biased region" description="Polar residues" evidence="1">
    <location>
        <begin position="476"/>
        <end position="486"/>
    </location>
</feature>
<dbReference type="Gene3D" id="1.20.1270.60">
    <property type="entry name" value="Arfaptin homology (AH) domain/BAR domain"/>
    <property type="match status" value="1"/>
</dbReference>
<feature type="domain" description="BAR" evidence="2">
    <location>
        <begin position="22"/>
        <end position="292"/>
    </location>
</feature>
<dbReference type="PROSITE" id="PS51021">
    <property type="entry name" value="BAR"/>
    <property type="match status" value="1"/>
</dbReference>
<dbReference type="Pfam" id="PF03114">
    <property type="entry name" value="BAR"/>
    <property type="match status" value="1"/>
</dbReference>
<protein>
    <recommendedName>
        <fullName evidence="2">BAR domain-containing protein</fullName>
    </recommendedName>
</protein>
<reference evidence="3" key="3">
    <citation type="submission" date="2025-09" db="UniProtKB">
        <authorList>
            <consortium name="Ensembl"/>
        </authorList>
    </citation>
    <scope>IDENTIFICATION</scope>
</reference>
<dbReference type="Proteomes" id="UP001501940">
    <property type="component" value="Chromosome 20"/>
</dbReference>
<dbReference type="Ensembl" id="ENSAOCT00000054827.1">
    <property type="protein sequence ID" value="ENSAOCP00000058534.1"/>
    <property type="gene ID" value="ENSAOCG00000030567.1"/>
</dbReference>
<dbReference type="AlphaFoldDB" id="A0AAQ5Z079"/>
<feature type="compositionally biased region" description="Low complexity" evidence="1">
    <location>
        <begin position="446"/>
        <end position="461"/>
    </location>
</feature>
<dbReference type="KEGG" id="aoce:111563437"/>
<sequence length="505" mass="55911">MDLTRLAVDAGQFINRAVQYTGESLGQADKTELDPGLEELIARTDATKSWTDQIISQTEVLLQPSPGARLEDRLYAQLEWSVPPRPRPHELLGDEMTQAGMEIGSNTPYGSALMRCGEAQKQLGEAEKQFVQSANIHFLTPLRSFTEGEYRAIQDERKMLVNKRLDLDIAKTRLRKAHEADREARNLNANPLDDDYLSHVSYMFSFLRVKWLKMWAQEISQAEMELRICQSLFDRQSEITRRVLEGISNTHTDHMRSLSDFVDAQACYFAQCNQHAQELQKQLASIPAVLCSNNWQSAINNTANEPSTSNHVANEPVKLNQVTPMPVRVHQLPDFDQDSWSVNSPPKTEKNTRDPSLTALPTDPLNNNNNNNNTFSTDGRTARYCSEINGQSSGNQEFDLLCTSNQTHPLQPPSRTINTLTDAAPASSQTVTFSALAVNGADSVTTTAASSPSQPSQTANAVTAESVTASEKAADPQTTDETSEQPIVNEEDVQESSSGSQNVVQ</sequence>
<dbReference type="GO" id="GO:0005737">
    <property type="term" value="C:cytoplasm"/>
    <property type="evidence" value="ECO:0007669"/>
    <property type="project" value="InterPro"/>
</dbReference>
<dbReference type="RefSeq" id="XP_023118275.2">
    <property type="nucleotide sequence ID" value="XM_023262507.3"/>
</dbReference>
<dbReference type="GeneID" id="111563437"/>
<evidence type="ECO:0000256" key="1">
    <source>
        <dbReference type="SAM" id="MobiDB-lite"/>
    </source>
</evidence>
<reference evidence="3 4" key="1">
    <citation type="submission" date="2022-01" db="EMBL/GenBank/DDBJ databases">
        <title>A chromosome-scale genome assembly of the false clownfish, Amphiprion ocellaris.</title>
        <authorList>
            <person name="Ryu T."/>
        </authorList>
    </citation>
    <scope>NUCLEOTIDE SEQUENCE [LARGE SCALE GENOMIC DNA]</scope>
</reference>
<evidence type="ECO:0000313" key="4">
    <source>
        <dbReference type="Proteomes" id="UP001501940"/>
    </source>
</evidence>
<evidence type="ECO:0000259" key="2">
    <source>
        <dbReference type="PROSITE" id="PS51021"/>
    </source>
</evidence>
<dbReference type="InterPro" id="IPR004148">
    <property type="entry name" value="BAR_dom"/>
</dbReference>
<feature type="region of interest" description="Disordered" evidence="1">
    <location>
        <begin position="334"/>
        <end position="378"/>
    </location>
</feature>
<feature type="compositionally biased region" description="Polar residues" evidence="1">
    <location>
        <begin position="495"/>
        <end position="505"/>
    </location>
</feature>